<dbReference type="AlphaFoldDB" id="A0A2Z5QWX4"/>
<keyword evidence="3" id="KW-1185">Reference proteome</keyword>
<gene>
    <name evidence="2" type="ORF">RA11412_0623</name>
</gene>
<evidence type="ECO:0000256" key="1">
    <source>
        <dbReference type="SAM" id="MobiDB-lite"/>
    </source>
</evidence>
<evidence type="ECO:0000313" key="2">
    <source>
        <dbReference type="EMBL" id="BAV86922.1"/>
    </source>
</evidence>
<protein>
    <submittedName>
        <fullName evidence="2">Uncharacterized protein</fullName>
    </submittedName>
</protein>
<proteinExistence type="predicted"/>
<organism evidence="2 3">
    <name type="scientific">Rothia aeria</name>
    <dbReference type="NCBI Taxonomy" id="172042"/>
    <lineage>
        <taxon>Bacteria</taxon>
        <taxon>Bacillati</taxon>
        <taxon>Actinomycetota</taxon>
        <taxon>Actinomycetes</taxon>
        <taxon>Micrococcales</taxon>
        <taxon>Micrococcaceae</taxon>
        <taxon>Rothia</taxon>
    </lineage>
</organism>
<dbReference type="EMBL" id="AP017895">
    <property type="protein sequence ID" value="BAV86922.1"/>
    <property type="molecule type" value="Genomic_DNA"/>
</dbReference>
<accession>A0A2Z5QWX4</accession>
<evidence type="ECO:0000313" key="3">
    <source>
        <dbReference type="Proteomes" id="UP000250241"/>
    </source>
</evidence>
<reference evidence="2 3" key="1">
    <citation type="submission" date="2016-10" db="EMBL/GenBank/DDBJ databases">
        <title>Genome sequence of Rothia aeria strain JCM11412.</title>
        <authorList>
            <person name="Nambu T."/>
        </authorList>
    </citation>
    <scope>NUCLEOTIDE SEQUENCE [LARGE SCALE GENOMIC DNA]</scope>
    <source>
        <strain evidence="2 3">JCM 11412</strain>
    </source>
</reference>
<feature type="region of interest" description="Disordered" evidence="1">
    <location>
        <begin position="1"/>
        <end position="28"/>
    </location>
</feature>
<sequence length="47" mass="4800">MQGAGVQGPDCSKGNSAAPDNLAAPQDRVGDIGSSVMLLLMYNSYSL</sequence>
<dbReference type="KEGG" id="raj:RA11412_0623"/>
<dbReference type="Proteomes" id="UP000250241">
    <property type="component" value="Chromosome"/>
</dbReference>
<name>A0A2Z5QWX4_9MICC</name>